<dbReference type="PANTHER" id="PTHR39452:SF1">
    <property type="entry name" value="CHEY-P PHOSPHATASE CHEX"/>
    <property type="match status" value="1"/>
</dbReference>
<dbReference type="Gene3D" id="3.40.1550.10">
    <property type="entry name" value="CheC-like"/>
    <property type="match status" value="1"/>
</dbReference>
<evidence type="ECO:0000259" key="2">
    <source>
        <dbReference type="Pfam" id="PF13690"/>
    </source>
</evidence>
<keyword evidence="1" id="KW-0145">Chemotaxis</keyword>
<dbReference type="InterPro" id="IPR038756">
    <property type="entry name" value="CheX-like"/>
</dbReference>
<organism evidence="3 4">
    <name type="scientific">Halobacteriovorax marinus</name>
    <dbReference type="NCBI Taxonomy" id="97084"/>
    <lineage>
        <taxon>Bacteria</taxon>
        <taxon>Pseudomonadati</taxon>
        <taxon>Bdellovibrionota</taxon>
        <taxon>Bacteriovoracia</taxon>
        <taxon>Bacteriovoracales</taxon>
        <taxon>Halobacteriovoraceae</taxon>
        <taxon>Halobacteriovorax</taxon>
    </lineage>
</organism>
<dbReference type="GO" id="GO:0006935">
    <property type="term" value="P:chemotaxis"/>
    <property type="evidence" value="ECO:0007669"/>
    <property type="project" value="UniProtKB-KW"/>
</dbReference>
<feature type="domain" description="Chemotaxis phosphatase CheX-like" evidence="2">
    <location>
        <begin position="66"/>
        <end position="152"/>
    </location>
</feature>
<sequence>MSKEKNFIEFSKPFIDAAKNVFETMVFTKLSPQKPMIKKDNVSKGDVSAVLGLSGEMTKDGTAIPYRAMLVISWPYETYFKVSSAMLMDTFTEFNDEIADVGGEICNMIMGNAKRELNGMGYSSNMAIPSMIEGAAHNIKYPNGTVVILIPITSAHGDMYIEICYTEGD</sequence>
<proteinExistence type="predicted"/>
<dbReference type="EMBL" id="MAAO01000002">
    <property type="protein sequence ID" value="OUR99955.1"/>
    <property type="molecule type" value="Genomic_DNA"/>
</dbReference>
<comment type="caution">
    <text evidence="3">The sequence shown here is derived from an EMBL/GenBank/DDBJ whole genome shotgun (WGS) entry which is preliminary data.</text>
</comment>
<dbReference type="CDD" id="cd17906">
    <property type="entry name" value="CheX"/>
    <property type="match status" value="1"/>
</dbReference>
<evidence type="ECO:0000256" key="1">
    <source>
        <dbReference type="ARBA" id="ARBA00022500"/>
    </source>
</evidence>
<dbReference type="SUPFAM" id="SSF103039">
    <property type="entry name" value="CheC-like"/>
    <property type="match status" value="1"/>
</dbReference>
<dbReference type="InterPro" id="IPR028976">
    <property type="entry name" value="CheC-like_sf"/>
</dbReference>
<dbReference type="Pfam" id="PF13690">
    <property type="entry name" value="CheX"/>
    <property type="match status" value="1"/>
</dbReference>
<evidence type="ECO:0000313" key="4">
    <source>
        <dbReference type="Proteomes" id="UP000196531"/>
    </source>
</evidence>
<dbReference type="AlphaFoldDB" id="A0A1Y5FIE0"/>
<evidence type="ECO:0000313" key="3">
    <source>
        <dbReference type="EMBL" id="OUR99955.1"/>
    </source>
</evidence>
<dbReference type="Proteomes" id="UP000196531">
    <property type="component" value="Unassembled WGS sequence"/>
</dbReference>
<protein>
    <recommendedName>
        <fullName evidence="2">Chemotaxis phosphatase CheX-like domain-containing protein</fullName>
    </recommendedName>
</protein>
<gene>
    <name evidence="3" type="ORF">A9Q84_02685</name>
</gene>
<dbReference type="InterPro" id="IPR028051">
    <property type="entry name" value="CheX-like_dom"/>
</dbReference>
<dbReference type="PANTHER" id="PTHR39452">
    <property type="entry name" value="CHEY-P PHOSPHATASE CHEX"/>
    <property type="match status" value="1"/>
</dbReference>
<accession>A0A1Y5FIE0</accession>
<name>A0A1Y5FIE0_9BACT</name>
<reference evidence="4" key="1">
    <citation type="journal article" date="2017" name="Proc. Natl. Acad. Sci. U.S.A.">
        <title>Simulation of Deepwater Horizon oil plume reveals substrate specialization within a complex community of hydrocarbon-degraders.</title>
        <authorList>
            <person name="Hu P."/>
            <person name="Dubinsky E.A."/>
            <person name="Probst A.J."/>
            <person name="Wang J."/>
            <person name="Sieber C.M.K."/>
            <person name="Tom L.M."/>
            <person name="Gardinali P."/>
            <person name="Banfield J.F."/>
            <person name="Atlas R.M."/>
            <person name="Andersen G.L."/>
        </authorList>
    </citation>
    <scope>NUCLEOTIDE SEQUENCE [LARGE SCALE GENOMIC DNA]</scope>
</reference>